<dbReference type="PANTHER" id="PTHR11946:SF93">
    <property type="entry name" value="VALINE--TRNA LIGASE, CHLOROPLASTIC_MITOCHONDRIAL 2"/>
    <property type="match status" value="1"/>
</dbReference>
<dbReference type="Proteomes" id="UP000230251">
    <property type="component" value="Unassembled WGS sequence"/>
</dbReference>
<evidence type="ECO:0000256" key="7">
    <source>
        <dbReference type="ARBA" id="ARBA00022840"/>
    </source>
</evidence>
<dbReference type="PRINTS" id="PR00986">
    <property type="entry name" value="TRNASYNTHVAL"/>
</dbReference>
<dbReference type="GO" id="GO:0002161">
    <property type="term" value="F:aminoacyl-tRNA deacylase activity"/>
    <property type="evidence" value="ECO:0007669"/>
    <property type="project" value="InterPro"/>
</dbReference>
<dbReference type="GO" id="GO:0005829">
    <property type="term" value="C:cytosol"/>
    <property type="evidence" value="ECO:0007669"/>
    <property type="project" value="TreeGrafter"/>
</dbReference>
<keyword evidence="4" id="KW-0963">Cytoplasm</keyword>
<accession>A0A2M8EPS8</accession>
<organism evidence="15 16">
    <name type="scientific">Candidatus Uhrbacteria bacterium CG_4_9_14_0_2_um_filter_41_50</name>
    <dbReference type="NCBI Taxonomy" id="1975031"/>
    <lineage>
        <taxon>Bacteria</taxon>
        <taxon>Candidatus Uhriibacteriota</taxon>
    </lineage>
</organism>
<dbReference type="InterPro" id="IPR002300">
    <property type="entry name" value="aa-tRNA-synth_Ia"/>
</dbReference>
<dbReference type="InterPro" id="IPR014729">
    <property type="entry name" value="Rossmann-like_a/b/a_fold"/>
</dbReference>
<keyword evidence="6 12" id="KW-0547">Nucleotide-binding</keyword>
<evidence type="ECO:0000259" key="14">
    <source>
        <dbReference type="Pfam" id="PF08264"/>
    </source>
</evidence>
<evidence type="ECO:0000313" key="16">
    <source>
        <dbReference type="Proteomes" id="UP000230251"/>
    </source>
</evidence>
<comment type="subunit">
    <text evidence="2">Monomer.</text>
</comment>
<dbReference type="Gene3D" id="3.40.50.620">
    <property type="entry name" value="HUPs"/>
    <property type="match status" value="2"/>
</dbReference>
<dbReference type="CDD" id="cd00817">
    <property type="entry name" value="ValRS_core"/>
    <property type="match status" value="1"/>
</dbReference>
<comment type="subcellular location">
    <subcellularLocation>
        <location evidence="1">Cytoplasm</location>
    </subcellularLocation>
</comment>
<evidence type="ECO:0000256" key="1">
    <source>
        <dbReference type="ARBA" id="ARBA00004496"/>
    </source>
</evidence>
<proteinExistence type="inferred from homology"/>
<dbReference type="GO" id="GO:0004832">
    <property type="term" value="F:valine-tRNA ligase activity"/>
    <property type="evidence" value="ECO:0007669"/>
    <property type="project" value="UniProtKB-EC"/>
</dbReference>
<dbReference type="InterPro" id="IPR013155">
    <property type="entry name" value="M/V/L/I-tRNA-synth_anticd-bd"/>
</dbReference>
<keyword evidence="5 12" id="KW-0436">Ligase</keyword>
<feature type="domain" description="Aminoacyl-tRNA synthetase class Ia" evidence="13">
    <location>
        <begin position="460"/>
        <end position="583"/>
    </location>
</feature>
<dbReference type="InterPro" id="IPR033705">
    <property type="entry name" value="Anticodon_Ia_Val"/>
</dbReference>
<sequence length="804" mass="92954">MKDEMPNRYSPQEVEYDIYAKWMESGYFTPENLPDLEDRKESFTISLPPPNVTGTLHMGHAVMLAIEDAMVRYARMSGKRALWLPGTDHAAIATESKVEKILIKEEGKNRHDLGREKFLEKAKAFAQDSHDTIVNQMKKMGTSVDWTREAYTFDDARNLAVRTAFKKMYDDGLIYRGERIINWDPKGQTTISDDEVEYIDGKTPFYYFQYGPFVIGTARPETKFGDKYVVMHPDDKRYAQYEHGQKLDLEWINGPITATVIKDEAIDMEFGTGVMTITPWHSVVDFEIAERHNLDKEQIIDLNGKLLAVAGEFAGMHIMKARPEIVEKLKSKGLLVNVDEAYGNRIATAQRSGGIVEPQILKQWFIDVNKEFEYRQSKRAPIKGLDDGQKATLKQLMQHAVRQGGIEILPDRFNKTYFNWVDNLRDWNISRQIWFGHQIPVWYKGEEIYCGIDAPAGEGWVQDEDTLDTWFSAGLWTFSTLGWPNENSEDLKIYHPTSVLETGYDIIFFWVARMILMSTYILGEVPFKTVYLHGMVRNEDGSKMSKSSGKVIDPLEMIEKFGADATRLSLLVGATPGNDMKLSEDKISSFRNFTNKLWNISRFVFMSVKEVKNVKEVRSETLDDKWILAEFSTLVSEVTDHFEKYQYSMLGEKLREFTWNKFADVYLENAKVQSGQTTNEILLFILERLLILWHPFAPFVTEEIYKKFDSGMLMIQNWPKSPECKMTEAETRQFALKQSIIERVRLVRAEKNLPWREQININLYGAGDIQDQDAVLKQRLKLDEISWVAGEKPQIEIAEEKYDL</sequence>
<dbReference type="EC" id="6.1.1.9" evidence="3"/>
<feature type="domain" description="Methionyl/Valyl/Leucyl/Isoleucyl-tRNA synthetase anticodon-binding" evidence="14">
    <location>
        <begin position="624"/>
        <end position="759"/>
    </location>
</feature>
<name>A0A2M8EPS8_9BACT</name>
<evidence type="ECO:0000256" key="4">
    <source>
        <dbReference type="ARBA" id="ARBA00022490"/>
    </source>
</evidence>
<dbReference type="SUPFAM" id="SSF47323">
    <property type="entry name" value="Anticodon-binding domain of a subclass of class I aminoacyl-tRNA synthetases"/>
    <property type="match status" value="1"/>
</dbReference>
<dbReference type="Gene3D" id="3.90.740.10">
    <property type="entry name" value="Valyl/Leucyl/Isoleucyl-tRNA synthetase, editing domain"/>
    <property type="match status" value="1"/>
</dbReference>
<dbReference type="Pfam" id="PF08264">
    <property type="entry name" value="Anticodon_1"/>
    <property type="match status" value="1"/>
</dbReference>
<evidence type="ECO:0000256" key="12">
    <source>
        <dbReference type="RuleBase" id="RU363035"/>
    </source>
</evidence>
<dbReference type="NCBIfam" id="NF004349">
    <property type="entry name" value="PRK05729.1"/>
    <property type="match status" value="1"/>
</dbReference>
<keyword evidence="8 12" id="KW-0648">Protein biosynthesis</keyword>
<protein>
    <recommendedName>
        <fullName evidence="3">valine--tRNA ligase</fullName>
        <ecNumber evidence="3">6.1.1.9</ecNumber>
    </recommendedName>
    <alternativeName>
        <fullName evidence="10">Valyl-tRNA synthetase</fullName>
    </alternativeName>
</protein>
<evidence type="ECO:0000256" key="9">
    <source>
        <dbReference type="ARBA" id="ARBA00023146"/>
    </source>
</evidence>
<dbReference type="PROSITE" id="PS00178">
    <property type="entry name" value="AA_TRNA_LIGASE_I"/>
    <property type="match status" value="1"/>
</dbReference>
<evidence type="ECO:0000256" key="6">
    <source>
        <dbReference type="ARBA" id="ARBA00022741"/>
    </source>
</evidence>
<dbReference type="Pfam" id="PF00133">
    <property type="entry name" value="tRNA-synt_1"/>
    <property type="match status" value="2"/>
</dbReference>
<dbReference type="InterPro" id="IPR002303">
    <property type="entry name" value="Valyl-tRNA_ligase"/>
</dbReference>
<comment type="similarity">
    <text evidence="12">Belongs to the class-I aminoacyl-tRNA synthetase family.</text>
</comment>
<evidence type="ECO:0000256" key="3">
    <source>
        <dbReference type="ARBA" id="ARBA00013169"/>
    </source>
</evidence>
<evidence type="ECO:0000256" key="10">
    <source>
        <dbReference type="ARBA" id="ARBA00029936"/>
    </source>
</evidence>
<dbReference type="PANTHER" id="PTHR11946">
    <property type="entry name" value="VALYL-TRNA SYNTHETASES"/>
    <property type="match status" value="1"/>
</dbReference>
<evidence type="ECO:0000256" key="2">
    <source>
        <dbReference type="ARBA" id="ARBA00011245"/>
    </source>
</evidence>
<dbReference type="AlphaFoldDB" id="A0A2M8EPS8"/>
<dbReference type="InterPro" id="IPR009008">
    <property type="entry name" value="Val/Leu/Ile-tRNA-synth_edit"/>
</dbReference>
<comment type="catalytic activity">
    <reaction evidence="11">
        <text>tRNA(Val) + L-valine + ATP = L-valyl-tRNA(Val) + AMP + diphosphate</text>
        <dbReference type="Rhea" id="RHEA:10704"/>
        <dbReference type="Rhea" id="RHEA-COMP:9672"/>
        <dbReference type="Rhea" id="RHEA-COMP:9708"/>
        <dbReference type="ChEBI" id="CHEBI:30616"/>
        <dbReference type="ChEBI" id="CHEBI:33019"/>
        <dbReference type="ChEBI" id="CHEBI:57762"/>
        <dbReference type="ChEBI" id="CHEBI:78442"/>
        <dbReference type="ChEBI" id="CHEBI:78537"/>
        <dbReference type="ChEBI" id="CHEBI:456215"/>
        <dbReference type="EC" id="6.1.1.9"/>
    </reaction>
</comment>
<evidence type="ECO:0000259" key="13">
    <source>
        <dbReference type="Pfam" id="PF00133"/>
    </source>
</evidence>
<dbReference type="EMBL" id="PFSI01000019">
    <property type="protein sequence ID" value="PJC24755.1"/>
    <property type="molecule type" value="Genomic_DNA"/>
</dbReference>
<comment type="caution">
    <text evidence="15">The sequence shown here is derived from an EMBL/GenBank/DDBJ whole genome shotgun (WGS) entry which is preliminary data.</text>
</comment>
<dbReference type="SUPFAM" id="SSF52374">
    <property type="entry name" value="Nucleotidylyl transferase"/>
    <property type="match status" value="1"/>
</dbReference>
<evidence type="ECO:0000313" key="15">
    <source>
        <dbReference type="EMBL" id="PJC24755.1"/>
    </source>
</evidence>
<dbReference type="InterPro" id="IPR001412">
    <property type="entry name" value="aa-tRNA-synth_I_CS"/>
</dbReference>
<evidence type="ECO:0000256" key="11">
    <source>
        <dbReference type="ARBA" id="ARBA00047552"/>
    </source>
</evidence>
<keyword evidence="7 12" id="KW-0067">ATP-binding</keyword>
<gene>
    <name evidence="15" type="ORF">CO057_01115</name>
</gene>
<evidence type="ECO:0000256" key="5">
    <source>
        <dbReference type="ARBA" id="ARBA00022598"/>
    </source>
</evidence>
<keyword evidence="9 12" id="KW-0030">Aminoacyl-tRNA synthetase</keyword>
<dbReference type="GO" id="GO:0006438">
    <property type="term" value="P:valyl-tRNA aminoacylation"/>
    <property type="evidence" value="ECO:0007669"/>
    <property type="project" value="InterPro"/>
</dbReference>
<feature type="domain" description="Aminoacyl-tRNA synthetase class Ia" evidence="13">
    <location>
        <begin position="18"/>
        <end position="450"/>
    </location>
</feature>
<dbReference type="CDD" id="cd07962">
    <property type="entry name" value="Anticodon_Ia_Val"/>
    <property type="match status" value="1"/>
</dbReference>
<dbReference type="SUPFAM" id="SSF50677">
    <property type="entry name" value="ValRS/IleRS/LeuRS editing domain"/>
    <property type="match status" value="1"/>
</dbReference>
<dbReference type="FunFam" id="3.40.50.620:FF:000032">
    <property type="entry name" value="Valine--tRNA ligase"/>
    <property type="match status" value="1"/>
</dbReference>
<dbReference type="InterPro" id="IPR009080">
    <property type="entry name" value="tRNAsynth_Ia_anticodon-bd"/>
</dbReference>
<dbReference type="Gene3D" id="1.10.730.10">
    <property type="entry name" value="Isoleucyl-tRNA Synthetase, Domain 1"/>
    <property type="match status" value="1"/>
</dbReference>
<evidence type="ECO:0000256" key="8">
    <source>
        <dbReference type="ARBA" id="ARBA00022917"/>
    </source>
</evidence>
<dbReference type="GO" id="GO:0005524">
    <property type="term" value="F:ATP binding"/>
    <property type="evidence" value="ECO:0007669"/>
    <property type="project" value="UniProtKB-KW"/>
</dbReference>
<reference evidence="16" key="1">
    <citation type="submission" date="2017-09" db="EMBL/GenBank/DDBJ databases">
        <title>Depth-based differentiation of microbial function through sediment-hosted aquifers and enrichment of novel symbionts in the deep terrestrial subsurface.</title>
        <authorList>
            <person name="Probst A.J."/>
            <person name="Ladd B."/>
            <person name="Jarett J.K."/>
            <person name="Geller-Mcgrath D.E."/>
            <person name="Sieber C.M.K."/>
            <person name="Emerson J.B."/>
            <person name="Anantharaman K."/>
            <person name="Thomas B.C."/>
            <person name="Malmstrom R."/>
            <person name="Stieglmeier M."/>
            <person name="Klingl A."/>
            <person name="Woyke T."/>
            <person name="Ryan C.M."/>
            <person name="Banfield J.F."/>
        </authorList>
    </citation>
    <scope>NUCLEOTIDE SEQUENCE [LARGE SCALE GENOMIC DNA]</scope>
</reference>